<dbReference type="GO" id="GO:0000272">
    <property type="term" value="P:polysaccharide catabolic process"/>
    <property type="evidence" value="ECO:0007669"/>
    <property type="project" value="UniProtKB-KW"/>
</dbReference>
<feature type="domain" description="Exo-beta-D-glucosaminidase Ig-fold" evidence="9">
    <location>
        <begin position="770"/>
        <end position="871"/>
    </location>
</feature>
<keyword evidence="4" id="KW-0326">Glycosidase</keyword>
<dbReference type="PANTHER" id="PTHR43536:SF1">
    <property type="entry name" value="MANNOSYLGLYCOPROTEIN ENDO-BETA-MANNOSIDASE"/>
    <property type="match status" value="1"/>
</dbReference>
<dbReference type="OrthoDB" id="408532at2759"/>
<dbReference type="InterPro" id="IPR017853">
    <property type="entry name" value="GH"/>
</dbReference>
<evidence type="ECO:0000256" key="6">
    <source>
        <dbReference type="SAM" id="SignalP"/>
    </source>
</evidence>
<dbReference type="Pfam" id="PF00703">
    <property type="entry name" value="Glyco_hydro_2"/>
    <property type="match status" value="1"/>
</dbReference>
<keyword evidence="2" id="KW-0378">Hydrolase</keyword>
<evidence type="ECO:0000259" key="10">
    <source>
        <dbReference type="Pfam" id="PF22666"/>
    </source>
</evidence>
<evidence type="ECO:0000259" key="7">
    <source>
        <dbReference type="Pfam" id="PF00703"/>
    </source>
</evidence>
<dbReference type="InterPro" id="IPR008979">
    <property type="entry name" value="Galactose-bd-like_sf"/>
</dbReference>
<dbReference type="SUPFAM" id="SSF49785">
    <property type="entry name" value="Galactose-binding domain-like"/>
    <property type="match status" value="1"/>
</dbReference>
<dbReference type="InterPro" id="IPR013783">
    <property type="entry name" value="Ig-like_fold"/>
</dbReference>
<accession>A0A139HD14</accession>
<comment type="caution">
    <text evidence="11">The sequence shown here is derived from an EMBL/GenBank/DDBJ whole genome shotgun (WGS) entry which is preliminary data.</text>
</comment>
<feature type="domain" description="Beta-mannosidase-like galactose-binding" evidence="10">
    <location>
        <begin position="59"/>
        <end position="174"/>
    </location>
</feature>
<gene>
    <name evidence="11" type="ORF">AC578_5856</name>
</gene>
<keyword evidence="6" id="KW-0732">Signal</keyword>
<dbReference type="InterPro" id="IPR041447">
    <property type="entry name" value="Mannosidase_ig"/>
</dbReference>
<sequence>MNYFLNLAFWTWAGASIAQAAQPFVDGSRLSAAIAGWSLQSTAQVGEALSEISKPGFESSSWHTVGSKGTIMGALVQAGVHNTTDLFFSDDLENKVPSKPYAVPWLYRNEFTLKPDTARHFFLPTNGITSKADIWLNGEQIADKVIQAGAYGGKTYDITKLVNNSNALVIKTYPTDYNKDFALGFVDWNPYPSDNGTGVWREVNIKHTGPVALQPPRILTDFTRPGVKSVKVTIRTDLQNLESKQVTGTLTGVITCPGKNPIQLSKPFSLASGEVKTVILTTSLESPRVWWPKQWGDQPLYKAQVTVHVNNAISDRSEHRTFGIRHVSSHVNEHNDTIFRVNGMPFQVLGGGYAPDIFLRWDADHFTTQAQYVLDMGMNTMRLEGKMEHPELYDIADRLGVMIMAGWECCDKWEAWSYNDDVAGVAVPWNSNDYHTANASMRHESAMLQSHPSMLAYLVGSDYWPNDKAAAIYVKALKDWDWQNPIIASAAKRGYPEILGPSGLKMDGPYDWVPPNYWYNNKLGAAFGFGSELGAGVGTPEKGSLQKFLSKADMEDLWQHPNKGLYHMSTSESQFHNRSIYNTALWSRYGAPEGLDDYLLKAQMMDYEATKSEFEGYAAYWNNERPATGAIYWMLNNAWPSLHWNQFDYYLHPAGSYFGTKVGSRIEHVAYDYTKKEIYLINRSNNATGDRTVQVELVDTAGKMISTQTIRTQTTPNTSKSIGKVSGVDKIKDVAFLRLILQTSGSKTLSRNVYWLTSDIDGLDWDDSTWYYTPVTKYVDYTALWKMQTASLVTYANPTGKSVYTVTLQNRSGFPAFFIRLNLVAQDGQDVVPVFWEDNYITLFPEEILEIHLRFEGGGQGMKVEVSGGNIASTVIELGR</sequence>
<feature type="signal peptide" evidence="6">
    <location>
        <begin position="1"/>
        <end position="20"/>
    </location>
</feature>
<dbReference type="PANTHER" id="PTHR43536">
    <property type="entry name" value="MANNOSYLGLYCOPROTEIN ENDO-BETA-MANNOSIDASE"/>
    <property type="match status" value="1"/>
</dbReference>
<comment type="similarity">
    <text evidence="1">Belongs to the glycosyl hydrolase 2 family.</text>
</comment>
<protein>
    <submittedName>
        <fullName evidence="11">Uncharacterized protein</fullName>
    </submittedName>
</protein>
<dbReference type="InterPro" id="IPR041351">
    <property type="entry name" value="Ig_GlcNase"/>
</dbReference>
<keyword evidence="12" id="KW-1185">Reference proteome</keyword>
<dbReference type="Proteomes" id="UP000070133">
    <property type="component" value="Unassembled WGS sequence"/>
</dbReference>
<dbReference type="InterPro" id="IPR043534">
    <property type="entry name" value="EBDG/EBM"/>
</dbReference>
<reference evidence="11 12" key="1">
    <citation type="submission" date="2015-07" db="EMBL/GenBank/DDBJ databases">
        <title>Comparative genomics of the Sigatoka disease complex on banana suggests a link between parallel evolutionary changes in Pseudocercospora fijiensis and Pseudocercospora eumusae and increased virulence on the banana host.</title>
        <authorList>
            <person name="Chang T.-C."/>
            <person name="Salvucci A."/>
            <person name="Crous P.W."/>
            <person name="Stergiopoulos I."/>
        </authorList>
    </citation>
    <scope>NUCLEOTIDE SEQUENCE [LARGE SCALE GENOMIC DNA]</scope>
    <source>
        <strain evidence="11 12">CBS 114824</strain>
    </source>
</reference>
<evidence type="ECO:0000313" key="11">
    <source>
        <dbReference type="EMBL" id="KXT00361.1"/>
    </source>
</evidence>
<feature type="chain" id="PRO_5007806446" evidence="6">
    <location>
        <begin position="21"/>
        <end position="880"/>
    </location>
</feature>
<dbReference type="InterPro" id="IPR054593">
    <property type="entry name" value="Beta-mannosidase-like_N2"/>
</dbReference>
<proteinExistence type="inferred from homology"/>
<dbReference type="GO" id="GO:0004553">
    <property type="term" value="F:hydrolase activity, hydrolyzing O-glycosyl compounds"/>
    <property type="evidence" value="ECO:0007669"/>
    <property type="project" value="InterPro"/>
</dbReference>
<keyword evidence="3" id="KW-0119">Carbohydrate metabolism</keyword>
<feature type="domain" description="Mannosidase Ig/CBM-like" evidence="8">
    <location>
        <begin position="676"/>
        <end position="757"/>
    </location>
</feature>
<dbReference type="InterPro" id="IPR036156">
    <property type="entry name" value="Beta-gal/glucu_dom_sf"/>
</dbReference>
<dbReference type="Pfam" id="PF18368">
    <property type="entry name" value="Ig_GlcNase"/>
    <property type="match status" value="1"/>
</dbReference>
<dbReference type="InterPro" id="IPR006102">
    <property type="entry name" value="Ig-like_GH2"/>
</dbReference>
<organism evidence="11 12">
    <name type="scientific">Pseudocercospora eumusae</name>
    <dbReference type="NCBI Taxonomy" id="321146"/>
    <lineage>
        <taxon>Eukaryota</taxon>
        <taxon>Fungi</taxon>
        <taxon>Dikarya</taxon>
        <taxon>Ascomycota</taxon>
        <taxon>Pezizomycotina</taxon>
        <taxon>Dothideomycetes</taxon>
        <taxon>Dothideomycetidae</taxon>
        <taxon>Mycosphaerellales</taxon>
        <taxon>Mycosphaerellaceae</taxon>
        <taxon>Pseudocercospora</taxon>
    </lineage>
</organism>
<evidence type="ECO:0000259" key="9">
    <source>
        <dbReference type="Pfam" id="PF18368"/>
    </source>
</evidence>
<keyword evidence="5" id="KW-0624">Polysaccharide degradation</keyword>
<evidence type="ECO:0000256" key="2">
    <source>
        <dbReference type="ARBA" id="ARBA00022801"/>
    </source>
</evidence>
<dbReference type="Pfam" id="PF17786">
    <property type="entry name" value="Mannosidase_ig"/>
    <property type="match status" value="1"/>
</dbReference>
<dbReference type="Gene3D" id="2.60.40.10">
    <property type="entry name" value="Immunoglobulins"/>
    <property type="match status" value="3"/>
</dbReference>
<dbReference type="AlphaFoldDB" id="A0A139HD14"/>
<evidence type="ECO:0000256" key="3">
    <source>
        <dbReference type="ARBA" id="ARBA00023277"/>
    </source>
</evidence>
<evidence type="ECO:0000256" key="5">
    <source>
        <dbReference type="ARBA" id="ARBA00023326"/>
    </source>
</evidence>
<dbReference type="Gene3D" id="3.20.20.80">
    <property type="entry name" value="Glycosidases"/>
    <property type="match status" value="1"/>
</dbReference>
<dbReference type="STRING" id="321146.A0A139HD14"/>
<evidence type="ECO:0000256" key="4">
    <source>
        <dbReference type="ARBA" id="ARBA00023295"/>
    </source>
</evidence>
<evidence type="ECO:0000259" key="8">
    <source>
        <dbReference type="Pfam" id="PF17786"/>
    </source>
</evidence>
<evidence type="ECO:0000256" key="1">
    <source>
        <dbReference type="ARBA" id="ARBA00007401"/>
    </source>
</evidence>
<dbReference type="Gene3D" id="2.60.120.260">
    <property type="entry name" value="Galactose-binding domain-like"/>
    <property type="match status" value="1"/>
</dbReference>
<name>A0A139HD14_9PEZI</name>
<dbReference type="SUPFAM" id="SSF51445">
    <property type="entry name" value="(Trans)glycosidases"/>
    <property type="match status" value="1"/>
</dbReference>
<dbReference type="EMBL" id="LFZN01000075">
    <property type="protein sequence ID" value="KXT00361.1"/>
    <property type="molecule type" value="Genomic_DNA"/>
</dbReference>
<dbReference type="SUPFAM" id="SSF49303">
    <property type="entry name" value="beta-Galactosidase/glucuronidase domain"/>
    <property type="match status" value="3"/>
</dbReference>
<feature type="domain" description="Glycoside hydrolase family 2 immunoglobulin-like beta-sandwich" evidence="7">
    <location>
        <begin position="220"/>
        <end position="325"/>
    </location>
</feature>
<dbReference type="Pfam" id="PF22666">
    <property type="entry name" value="Glyco_hydro_2_N2"/>
    <property type="match status" value="1"/>
</dbReference>
<evidence type="ECO:0000313" key="12">
    <source>
        <dbReference type="Proteomes" id="UP000070133"/>
    </source>
</evidence>